<feature type="region of interest" description="Disordered" evidence="1">
    <location>
        <begin position="283"/>
        <end position="318"/>
    </location>
</feature>
<evidence type="ECO:0000256" key="1">
    <source>
        <dbReference type="SAM" id="MobiDB-lite"/>
    </source>
</evidence>
<sequence>MPESQIERPHSYVAAIFSLSSLPKPKDEDRSETILREEWREALKAGKDRKVRGLMRRHKIDADFPANIKGDHPLKIIALSDEDPSKFDHQVRTAKTLIERGCELTVPDSRFMLPADYAMMSANTTLAAMIAVKTILELSEGNRALGYTPNMDGWLKTHDDTEERLRRMGNFVRNCNTVGDVVMNQNFLAESPKLFAALSIEDMHYWSETKKMPPEADIPSPSKQSAGLRFLREIAVIEDKAALRFLEGNKQSFNYMTQDRGCGNIVRAERAYLKRALGEVLAMRREERDPSPAPQSEERPPHIFSKALGRPQPFLYKL</sequence>
<dbReference type="AlphaFoldDB" id="A0A2W5N454"/>
<gene>
    <name evidence="2" type="ORF">DI551_03385</name>
</gene>
<reference evidence="2 3" key="1">
    <citation type="submission" date="2017-08" db="EMBL/GenBank/DDBJ databases">
        <title>Infants hospitalized years apart are colonized by the same room-sourced microbial strains.</title>
        <authorList>
            <person name="Brooks B."/>
            <person name="Olm M.R."/>
            <person name="Firek B.A."/>
            <person name="Baker R."/>
            <person name="Thomas B.C."/>
            <person name="Morowitz M.J."/>
            <person name="Banfield J.F."/>
        </authorList>
    </citation>
    <scope>NUCLEOTIDE SEQUENCE [LARGE SCALE GENOMIC DNA]</scope>
    <source>
        <strain evidence="2">S2_005_002_R2_29</strain>
    </source>
</reference>
<evidence type="ECO:0000313" key="3">
    <source>
        <dbReference type="Proteomes" id="UP000249417"/>
    </source>
</evidence>
<dbReference type="Proteomes" id="UP000249417">
    <property type="component" value="Unassembled WGS sequence"/>
</dbReference>
<accession>A0A2W5N454</accession>
<feature type="compositionally biased region" description="Basic and acidic residues" evidence="1">
    <location>
        <begin position="283"/>
        <end position="301"/>
    </location>
</feature>
<evidence type="ECO:0000313" key="2">
    <source>
        <dbReference type="EMBL" id="PZQ47418.1"/>
    </source>
</evidence>
<comment type="caution">
    <text evidence="2">The sequence shown here is derived from an EMBL/GenBank/DDBJ whole genome shotgun (WGS) entry which is preliminary data.</text>
</comment>
<organism evidence="2 3">
    <name type="scientific">Micavibrio aeruginosavorus</name>
    <dbReference type="NCBI Taxonomy" id="349221"/>
    <lineage>
        <taxon>Bacteria</taxon>
        <taxon>Pseudomonadati</taxon>
        <taxon>Bdellovibrionota</taxon>
        <taxon>Bdellovibrionia</taxon>
        <taxon>Bdellovibrionales</taxon>
        <taxon>Pseudobdellovibrionaceae</taxon>
        <taxon>Micavibrio</taxon>
    </lineage>
</organism>
<name>A0A2W5N454_9BACT</name>
<protein>
    <submittedName>
        <fullName evidence="2">Uncharacterized protein</fullName>
    </submittedName>
</protein>
<proteinExistence type="predicted"/>
<dbReference type="EMBL" id="QFQB01000013">
    <property type="protein sequence ID" value="PZQ47418.1"/>
    <property type="molecule type" value="Genomic_DNA"/>
</dbReference>